<protein>
    <submittedName>
        <fullName evidence="1">Uncharacterized protein</fullName>
    </submittedName>
</protein>
<reference evidence="1" key="1">
    <citation type="journal article" date="2020" name="Nature">
        <title>Giant virus diversity and host interactions through global metagenomics.</title>
        <authorList>
            <person name="Schulz F."/>
            <person name="Roux S."/>
            <person name="Paez-Espino D."/>
            <person name="Jungbluth S."/>
            <person name="Walsh D.A."/>
            <person name="Denef V.J."/>
            <person name="McMahon K.D."/>
            <person name="Konstantinidis K.T."/>
            <person name="Eloe-Fadrosh E.A."/>
            <person name="Kyrpides N.C."/>
            <person name="Woyke T."/>
        </authorList>
    </citation>
    <scope>NUCLEOTIDE SEQUENCE</scope>
    <source>
        <strain evidence="1">GVMAG-M-3300023174-141</strain>
    </source>
</reference>
<name>A0A6C0DDX5_9ZZZZ</name>
<proteinExistence type="predicted"/>
<dbReference type="EMBL" id="MN739587">
    <property type="protein sequence ID" value="QHT14612.1"/>
    <property type="molecule type" value="Genomic_DNA"/>
</dbReference>
<sequence length="91" mass="9785">MPTTIYDASQITKRRMNKAQSGDFINRIQNSSAPSSGYSSRVGVYDQSIINTVKVGTMKEFRKQNTGCTAVSNGCPCNPLPEDGSVCCGTN</sequence>
<organism evidence="1">
    <name type="scientific">viral metagenome</name>
    <dbReference type="NCBI Taxonomy" id="1070528"/>
    <lineage>
        <taxon>unclassified sequences</taxon>
        <taxon>metagenomes</taxon>
        <taxon>organismal metagenomes</taxon>
    </lineage>
</organism>
<evidence type="ECO:0000313" key="1">
    <source>
        <dbReference type="EMBL" id="QHT14612.1"/>
    </source>
</evidence>
<dbReference type="AlphaFoldDB" id="A0A6C0DDX5"/>
<accession>A0A6C0DDX5</accession>